<evidence type="ECO:0000259" key="2">
    <source>
        <dbReference type="Pfam" id="PF01402"/>
    </source>
</evidence>
<dbReference type="STRING" id="694429.Pyrfu_0795"/>
<name>G0EDH9_PYRF1</name>
<dbReference type="eggNOG" id="arCOG01008">
    <property type="taxonomic scope" value="Archaea"/>
</dbReference>
<dbReference type="SUPFAM" id="SSF55021">
    <property type="entry name" value="ACT-like"/>
    <property type="match status" value="1"/>
</dbReference>
<gene>
    <name evidence="4" type="ordered locus">Pyrfu_0795</name>
</gene>
<sequence>MASQQARRRRFGVSIPADLAASLDTLAKLLGKDRSSLITEALRTFIHDYVHLAKPHYCRGVIIVWSKEGETSKLREIVEEYMDVVRGHMHTHLDEYCIDLLVVAGESDRITSLARSILSLPGCTARYIPLSVLQLSGEREAYRGGEREAPRS</sequence>
<dbReference type="InterPro" id="IPR027271">
    <property type="entry name" value="Acetolactate_synth/TF_NikR_C"/>
</dbReference>
<dbReference type="GO" id="GO:0003677">
    <property type="term" value="F:DNA binding"/>
    <property type="evidence" value="ECO:0007669"/>
    <property type="project" value="UniProtKB-KW"/>
</dbReference>
<organism evidence="4 5">
    <name type="scientific">Pyrolobus fumarii (strain DSM 11204 / 1A)</name>
    <dbReference type="NCBI Taxonomy" id="694429"/>
    <lineage>
        <taxon>Archaea</taxon>
        <taxon>Thermoproteota</taxon>
        <taxon>Thermoprotei</taxon>
        <taxon>Desulfurococcales</taxon>
        <taxon>Pyrodictiaceae</taxon>
        <taxon>Pyrolobus</taxon>
    </lineage>
</organism>
<protein>
    <submittedName>
        <fullName evidence="4">Putative transcriptional regulator, CopG family</fullName>
    </submittedName>
</protein>
<dbReference type="InterPro" id="IPR002145">
    <property type="entry name" value="CopG"/>
</dbReference>
<evidence type="ECO:0000313" key="5">
    <source>
        <dbReference type="Proteomes" id="UP000001037"/>
    </source>
</evidence>
<reference evidence="4 5" key="1">
    <citation type="journal article" date="2011" name="Stand. Genomic Sci.">
        <title>Complete genome sequence of the hyperthermophilic chemolithoautotroph Pyrolobus fumarii type strain (1A).</title>
        <authorList>
            <person name="Anderson I."/>
            <person name="Goker M."/>
            <person name="Nolan M."/>
            <person name="Lucas S."/>
            <person name="Hammon N."/>
            <person name="Deshpande S."/>
            <person name="Cheng J.F."/>
            <person name="Tapia R."/>
            <person name="Han C."/>
            <person name="Goodwin L."/>
            <person name="Pitluck S."/>
            <person name="Huntemann M."/>
            <person name="Liolios K."/>
            <person name="Ivanova N."/>
            <person name="Pagani I."/>
            <person name="Mavromatis K."/>
            <person name="Ovchinikova G."/>
            <person name="Pati A."/>
            <person name="Chen A."/>
            <person name="Palaniappan K."/>
            <person name="Land M."/>
            <person name="Hauser L."/>
            <person name="Brambilla E.M."/>
            <person name="Huber H."/>
            <person name="Yasawong M."/>
            <person name="Rohde M."/>
            <person name="Spring S."/>
            <person name="Abt B."/>
            <person name="Sikorski J."/>
            <person name="Wirth R."/>
            <person name="Detter J.C."/>
            <person name="Woyke T."/>
            <person name="Bristow J."/>
            <person name="Eisen J.A."/>
            <person name="Markowitz V."/>
            <person name="Hugenholtz P."/>
            <person name="Kyrpides N.C."/>
            <person name="Klenk H.P."/>
            <person name="Lapidus A."/>
        </authorList>
    </citation>
    <scope>NUCLEOTIDE SEQUENCE [LARGE SCALE GENOMIC DNA]</scope>
    <source>
        <strain evidence="5">DSM 11204 / 1A</strain>
    </source>
</reference>
<evidence type="ECO:0000259" key="3">
    <source>
        <dbReference type="Pfam" id="PF08753"/>
    </source>
</evidence>
<dbReference type="RefSeq" id="WP_014026341.1">
    <property type="nucleotide sequence ID" value="NC_015931.1"/>
</dbReference>
<dbReference type="GO" id="GO:0006355">
    <property type="term" value="P:regulation of DNA-templated transcription"/>
    <property type="evidence" value="ECO:0007669"/>
    <property type="project" value="InterPro"/>
</dbReference>
<evidence type="ECO:0000313" key="4">
    <source>
        <dbReference type="EMBL" id="AEM38664.1"/>
    </source>
</evidence>
<dbReference type="AlphaFoldDB" id="G0EDH9"/>
<dbReference type="HOGENOM" id="CLU_113319_3_0_2"/>
<dbReference type="InParanoid" id="G0EDH9"/>
<dbReference type="GeneID" id="11139263"/>
<dbReference type="Gene3D" id="3.30.70.1150">
    <property type="entry name" value="ACT-like. Chain A, domain 2"/>
    <property type="match status" value="1"/>
</dbReference>
<dbReference type="PANTHER" id="PTHR34719">
    <property type="entry name" value="NICKEL-RESPONSIVE REGULATOR"/>
    <property type="match status" value="1"/>
</dbReference>
<accession>G0EDH9</accession>
<dbReference type="SUPFAM" id="SSF47598">
    <property type="entry name" value="Ribbon-helix-helix"/>
    <property type="match status" value="1"/>
</dbReference>
<dbReference type="Pfam" id="PF01402">
    <property type="entry name" value="RHH_1"/>
    <property type="match status" value="1"/>
</dbReference>
<dbReference type="InterPro" id="IPR045865">
    <property type="entry name" value="ACT-like_dom_sf"/>
</dbReference>
<keyword evidence="5" id="KW-1185">Reference proteome</keyword>
<evidence type="ECO:0000256" key="1">
    <source>
        <dbReference type="ARBA" id="ARBA00008478"/>
    </source>
</evidence>
<dbReference type="InterPro" id="IPR050192">
    <property type="entry name" value="CopG/NikR_regulator"/>
</dbReference>
<feature type="domain" description="Ribbon-helix-helix protein CopG" evidence="2">
    <location>
        <begin position="9"/>
        <end position="46"/>
    </location>
</feature>
<dbReference type="Proteomes" id="UP000001037">
    <property type="component" value="Chromosome"/>
</dbReference>
<dbReference type="Pfam" id="PF08753">
    <property type="entry name" value="NikR_C"/>
    <property type="match status" value="1"/>
</dbReference>
<comment type="similarity">
    <text evidence="1">Belongs to the transcriptional regulatory CopG/NikR family.</text>
</comment>
<dbReference type="PANTHER" id="PTHR34719:SF2">
    <property type="entry name" value="NICKEL-RESPONSIVE REGULATOR"/>
    <property type="match status" value="1"/>
</dbReference>
<dbReference type="EMBL" id="CP002838">
    <property type="protein sequence ID" value="AEM38664.1"/>
    <property type="molecule type" value="Genomic_DNA"/>
</dbReference>
<dbReference type="InterPro" id="IPR010985">
    <property type="entry name" value="Ribbon_hlx_hlx"/>
</dbReference>
<dbReference type="KEGG" id="pfm:Pyrfu_0795"/>
<proteinExistence type="inferred from homology"/>
<dbReference type="InterPro" id="IPR014864">
    <property type="entry name" value="TF_NikR_Ni-bd_C"/>
</dbReference>
<dbReference type="OrthoDB" id="25654at2157"/>
<feature type="domain" description="Transcription factor NikR nickel binding C-terminal" evidence="3">
    <location>
        <begin position="68"/>
        <end position="122"/>
    </location>
</feature>